<keyword evidence="1 2" id="KW-0238">DNA-binding</keyword>
<dbReference type="Gene3D" id="3.30.1310.10">
    <property type="entry name" value="Nucleoid-associated protein YbaB-like domain"/>
    <property type="match status" value="1"/>
</dbReference>
<name>A0A101JBS0_CHLLI</name>
<evidence type="ECO:0000313" key="5">
    <source>
        <dbReference type="Proteomes" id="UP000053937"/>
    </source>
</evidence>
<evidence type="ECO:0000256" key="3">
    <source>
        <dbReference type="SAM" id="Coils"/>
    </source>
</evidence>
<sequence length="111" mass="11779">MSMPNLGDMMKQIQKAGEKMQDVQNQLEKLVAHGESGGGMVKVSVSGKQKLLSLRIDPEIMDDAEMVQDLVIAAVNNALDASAALAQEEISKAAGGMINPADILKNMNLGK</sequence>
<dbReference type="PANTHER" id="PTHR33449">
    <property type="entry name" value="NUCLEOID-ASSOCIATED PROTEIN YBAB"/>
    <property type="match status" value="1"/>
</dbReference>
<dbReference type="Proteomes" id="UP000053937">
    <property type="component" value="Unassembled WGS sequence"/>
</dbReference>
<dbReference type="InterPro" id="IPR036894">
    <property type="entry name" value="YbaB-like_sf"/>
</dbReference>
<protein>
    <recommendedName>
        <fullName evidence="2">Nucleoid-associated protein ASB62_07160</fullName>
    </recommendedName>
</protein>
<evidence type="ECO:0000256" key="1">
    <source>
        <dbReference type="ARBA" id="ARBA00023125"/>
    </source>
</evidence>
<evidence type="ECO:0000313" key="4">
    <source>
        <dbReference type="EMBL" id="KUL23871.1"/>
    </source>
</evidence>
<keyword evidence="5" id="KW-1185">Reference proteome</keyword>
<dbReference type="AlphaFoldDB" id="A0A101JBS0"/>
<dbReference type="RefSeq" id="WP_059139244.1">
    <property type="nucleotide sequence ID" value="NZ_LMBR01000178.1"/>
</dbReference>
<dbReference type="HAMAP" id="MF_00274">
    <property type="entry name" value="DNA_YbaB_EbfC"/>
    <property type="match status" value="1"/>
</dbReference>
<comment type="caution">
    <text evidence="4">The sequence shown here is derived from an EMBL/GenBank/DDBJ whole genome shotgun (WGS) entry which is preliminary data.</text>
</comment>
<dbReference type="PIRSF" id="PIRSF004555">
    <property type="entry name" value="UCP004555"/>
    <property type="match status" value="1"/>
</dbReference>
<dbReference type="InterPro" id="IPR004401">
    <property type="entry name" value="YbaB/EbfC"/>
</dbReference>
<dbReference type="EMBL" id="LMBR01000178">
    <property type="protein sequence ID" value="KUL23871.1"/>
    <property type="molecule type" value="Genomic_DNA"/>
</dbReference>
<dbReference type="PANTHER" id="PTHR33449:SF1">
    <property type="entry name" value="NUCLEOID-ASSOCIATED PROTEIN YBAB"/>
    <property type="match status" value="1"/>
</dbReference>
<dbReference type="SUPFAM" id="SSF82607">
    <property type="entry name" value="YbaB-like"/>
    <property type="match status" value="1"/>
</dbReference>
<evidence type="ECO:0000256" key="2">
    <source>
        <dbReference type="HAMAP-Rule" id="MF_00274"/>
    </source>
</evidence>
<gene>
    <name evidence="4" type="ORF">ASB62_07160</name>
</gene>
<organism evidence="4 5">
    <name type="scientific">Chlorobium limicola</name>
    <dbReference type="NCBI Taxonomy" id="1092"/>
    <lineage>
        <taxon>Bacteria</taxon>
        <taxon>Pseudomonadati</taxon>
        <taxon>Chlorobiota</taxon>
        <taxon>Chlorobiia</taxon>
        <taxon>Chlorobiales</taxon>
        <taxon>Chlorobiaceae</taxon>
        <taxon>Chlorobium/Pelodictyon group</taxon>
        <taxon>Chlorobium</taxon>
    </lineage>
</organism>
<dbReference type="GO" id="GO:0005829">
    <property type="term" value="C:cytosol"/>
    <property type="evidence" value="ECO:0007669"/>
    <property type="project" value="TreeGrafter"/>
</dbReference>
<comment type="similarity">
    <text evidence="2">Belongs to the YbaB/EbfC family.</text>
</comment>
<keyword evidence="3" id="KW-0175">Coiled coil</keyword>
<comment type="subunit">
    <text evidence="2">Homodimer.</text>
</comment>
<keyword evidence="2" id="KW-0963">Cytoplasm</keyword>
<comment type="function">
    <text evidence="2">Binds to DNA and alters its conformation. May be involved in regulation of gene expression, nucleoid organization and DNA protection.</text>
</comment>
<comment type="subcellular location">
    <subcellularLocation>
        <location evidence="2">Cytoplasm</location>
        <location evidence="2">Nucleoid</location>
    </subcellularLocation>
</comment>
<reference evidence="4 5" key="1">
    <citation type="submission" date="2015-10" db="EMBL/GenBank/DDBJ databases">
        <title>Draft Genome Sequence of Chlorobium limicola strain Frasassi Growing under Artificial Lighting in the Frasassi Cave System.</title>
        <authorList>
            <person name="Mansor M."/>
            <person name="Macalady J."/>
        </authorList>
    </citation>
    <scope>NUCLEOTIDE SEQUENCE [LARGE SCALE GENOMIC DNA]</scope>
    <source>
        <strain evidence="4 5">Frasassi</strain>
    </source>
</reference>
<accession>A0A101JBS0</accession>
<dbReference type="Pfam" id="PF02575">
    <property type="entry name" value="YbaB_DNA_bd"/>
    <property type="match status" value="1"/>
</dbReference>
<dbReference type="GO" id="GO:0003677">
    <property type="term" value="F:DNA binding"/>
    <property type="evidence" value="ECO:0007669"/>
    <property type="project" value="UniProtKB-UniRule"/>
</dbReference>
<dbReference type="GO" id="GO:0043590">
    <property type="term" value="C:bacterial nucleoid"/>
    <property type="evidence" value="ECO:0007669"/>
    <property type="project" value="UniProtKB-UniRule"/>
</dbReference>
<feature type="coiled-coil region" evidence="3">
    <location>
        <begin position="6"/>
        <end position="33"/>
    </location>
</feature>
<proteinExistence type="inferred from homology"/>
<dbReference type="OrthoDB" id="9808738at2"/>
<dbReference type="NCBIfam" id="TIGR00103">
    <property type="entry name" value="DNA_YbaB_EbfC"/>
    <property type="match status" value="1"/>
</dbReference>